<feature type="transmembrane region" description="Helical" evidence="1">
    <location>
        <begin position="30"/>
        <end position="48"/>
    </location>
</feature>
<keyword evidence="1" id="KW-0472">Membrane</keyword>
<dbReference type="Proteomes" id="UP000885744">
    <property type="component" value="Unassembled WGS sequence"/>
</dbReference>
<dbReference type="AlphaFoldDB" id="A0A7C1NYM3"/>
<organism evidence="3">
    <name type="scientific">candidate division WWE3 bacterium</name>
    <dbReference type="NCBI Taxonomy" id="2053526"/>
    <lineage>
        <taxon>Bacteria</taxon>
        <taxon>Katanobacteria</taxon>
    </lineage>
</organism>
<gene>
    <name evidence="3" type="ORF">ENI09_01705</name>
</gene>
<accession>A0A7C1NYM3</accession>
<keyword evidence="1" id="KW-1133">Transmembrane helix</keyword>
<evidence type="ECO:0000256" key="1">
    <source>
        <dbReference type="SAM" id="Phobius"/>
    </source>
</evidence>
<dbReference type="InterPro" id="IPR043726">
    <property type="entry name" value="LiaI-LiaF-like_TM1"/>
</dbReference>
<dbReference type="Pfam" id="PF18917">
    <property type="entry name" value="LiaI-LiaF-like_TM1"/>
    <property type="match status" value="1"/>
</dbReference>
<reference evidence="3" key="1">
    <citation type="journal article" date="2020" name="mSystems">
        <title>Genome- and Community-Level Interaction Insights into Carbon Utilization and Element Cycling Functions of Hydrothermarchaeota in Hydrothermal Sediment.</title>
        <authorList>
            <person name="Zhou Z."/>
            <person name="Liu Y."/>
            <person name="Xu W."/>
            <person name="Pan J."/>
            <person name="Luo Z.H."/>
            <person name="Li M."/>
        </authorList>
    </citation>
    <scope>NUCLEOTIDE SEQUENCE [LARGE SCALE GENOMIC DNA]</scope>
    <source>
        <strain evidence="3">HyVt-365</strain>
    </source>
</reference>
<proteinExistence type="predicted"/>
<feature type="transmembrane region" description="Helical" evidence="1">
    <location>
        <begin position="7"/>
        <end position="24"/>
    </location>
</feature>
<evidence type="ECO:0000259" key="2">
    <source>
        <dbReference type="Pfam" id="PF18917"/>
    </source>
</evidence>
<evidence type="ECO:0000313" key="3">
    <source>
        <dbReference type="EMBL" id="HEB14104.1"/>
    </source>
</evidence>
<protein>
    <recommendedName>
        <fullName evidence="2">LiaI-LiaF-like transmembrane region domain-containing protein</fullName>
    </recommendedName>
</protein>
<keyword evidence="1" id="KW-0812">Transmembrane</keyword>
<sequence>MILIGSLIVFLGVFWLLSNLGLISAEFWSIFWPTLIILLGLKMVLIPLKWHRFWSKFKGGKGIKIE</sequence>
<name>A0A7C1NYM3_UNCKA</name>
<dbReference type="EMBL" id="DRHH01000073">
    <property type="protein sequence ID" value="HEB14104.1"/>
    <property type="molecule type" value="Genomic_DNA"/>
</dbReference>
<feature type="domain" description="LiaI-LiaF-like transmembrane region" evidence="2">
    <location>
        <begin position="2"/>
        <end position="43"/>
    </location>
</feature>
<comment type="caution">
    <text evidence="3">The sequence shown here is derived from an EMBL/GenBank/DDBJ whole genome shotgun (WGS) entry which is preliminary data.</text>
</comment>